<dbReference type="Proteomes" id="UP000032668">
    <property type="component" value="Unassembled WGS sequence"/>
</dbReference>
<reference evidence="1 2" key="1">
    <citation type="submission" date="2012-11" db="EMBL/GenBank/DDBJ databases">
        <title>Whole genome sequence of Acidocella aminolytica 101 = DSM 11237.</title>
        <authorList>
            <person name="Azuma Y."/>
            <person name="Higashiura N."/>
            <person name="Hirakawa H."/>
            <person name="Matsushita K."/>
        </authorList>
    </citation>
    <scope>NUCLEOTIDE SEQUENCE [LARGE SCALE GENOMIC DNA]</scope>
    <source>
        <strain evidence="2">101 / DSM 11237</strain>
    </source>
</reference>
<evidence type="ECO:0000313" key="2">
    <source>
        <dbReference type="Proteomes" id="UP000032668"/>
    </source>
</evidence>
<name>A0A0D6PGR0_9PROT</name>
<protein>
    <submittedName>
        <fullName evidence="1">Uncharacterized protein</fullName>
    </submittedName>
</protein>
<dbReference type="EMBL" id="BANC01000064">
    <property type="protein sequence ID" value="GAN80955.1"/>
    <property type="molecule type" value="Genomic_DNA"/>
</dbReference>
<evidence type="ECO:0000313" key="1">
    <source>
        <dbReference type="EMBL" id="GAN80955.1"/>
    </source>
</evidence>
<dbReference type="STRING" id="1120923.SAMN02746095_02816"/>
<organism evidence="1 2">
    <name type="scientific">Acidocella aminolytica 101 = DSM 11237</name>
    <dbReference type="NCBI Taxonomy" id="1120923"/>
    <lineage>
        <taxon>Bacteria</taxon>
        <taxon>Pseudomonadati</taxon>
        <taxon>Pseudomonadota</taxon>
        <taxon>Alphaproteobacteria</taxon>
        <taxon>Acetobacterales</taxon>
        <taxon>Acidocellaceae</taxon>
        <taxon>Acidocella</taxon>
    </lineage>
</organism>
<accession>A0A0D6PGR0</accession>
<gene>
    <name evidence="1" type="ORF">Aam_066_019</name>
</gene>
<dbReference type="Pfam" id="PF10082">
    <property type="entry name" value="BBP2_2"/>
    <property type="match status" value="1"/>
</dbReference>
<proteinExistence type="predicted"/>
<dbReference type="AlphaFoldDB" id="A0A0D6PGR0"/>
<sequence>MPVPDFVGANLPIYQEISDKIVAAAPPEQRAAVRQAISIEIAAFIATDIRIMPAPPPSTFGNVPEQAPQAGERGYQVGSFTVYPQIQAGMFYDSNIYATRTATVSDGVGSISPSIAIRSNWDHNALYAEAGTDLTGYLHHGNENTADWHTKVQGRIDVNPTTRIILGGIALKEHEDRSSPDAVEGLTPTRYWELNGYAGVIHRIGVYNLRLGGAIERITYANVMGQNGEINNQDRNHNRYTAGISVSNNANIAFRPFFEGLADIRRYDHTPDDFVIEPATTGYYRNSNGYRVSVGSRFRITPAFVGEASVGVMGRYYADPRFKPVTTPAADANLRWNATEGTTAVLFLDRSIEETTLPGSPAYIYTIVGGRVEQTLLPKLTGIARLAFARSNFCQSTRWDNEADMSIGVRYYFTDYTYVGTDYRYTQRVSGDPTVNFNRHEVFVVLGSAF</sequence>
<dbReference type="InterPro" id="IPR018759">
    <property type="entry name" value="BBP2_2"/>
</dbReference>
<keyword evidence="2" id="KW-1185">Reference proteome</keyword>
<comment type="caution">
    <text evidence="1">The sequence shown here is derived from an EMBL/GenBank/DDBJ whole genome shotgun (WGS) entry which is preliminary data.</text>
</comment>